<dbReference type="EMBL" id="QPFP01000064">
    <property type="protein sequence ID" value="TEB24682.1"/>
    <property type="molecule type" value="Genomic_DNA"/>
</dbReference>
<comment type="caution">
    <text evidence="1">The sequence shown here is derived from an EMBL/GenBank/DDBJ whole genome shotgun (WGS) entry which is preliminary data.</text>
</comment>
<evidence type="ECO:0000313" key="2">
    <source>
        <dbReference type="Proteomes" id="UP000298030"/>
    </source>
</evidence>
<proteinExistence type="predicted"/>
<name>A0A4Y7SSB2_COPMI</name>
<sequence length="236" mass="26698">MCGNTNTAGVYPPSRISGPLSGIRASHVCSRWRRIALATPLSWNHLFLVSWSALIRVEEYLERSRGYPLNLWMDLLAGTAKQRKPERFRHCVVLPLPVPHLHRIRRLFRMTQDDNALQDLSAASMRTPTATLVQTIRAGAWNPWSEYIESRSAHVGLDPNYLRCSPRTTTLLCVPRSMQHPLSSTTFGSEGPFTCGLGVNASLRERRTTFRKLYLELHNRPPVPPNFGTVCVVLQL</sequence>
<protein>
    <submittedName>
        <fullName evidence="1">Uncharacterized protein</fullName>
    </submittedName>
</protein>
<dbReference type="OrthoDB" id="3023006at2759"/>
<dbReference type="Proteomes" id="UP000298030">
    <property type="component" value="Unassembled WGS sequence"/>
</dbReference>
<gene>
    <name evidence="1" type="ORF">FA13DRAFT_1293316</name>
</gene>
<evidence type="ECO:0000313" key="1">
    <source>
        <dbReference type="EMBL" id="TEB24682.1"/>
    </source>
</evidence>
<keyword evidence="2" id="KW-1185">Reference proteome</keyword>
<reference evidence="1 2" key="1">
    <citation type="journal article" date="2019" name="Nat. Ecol. Evol.">
        <title>Megaphylogeny resolves global patterns of mushroom evolution.</title>
        <authorList>
            <person name="Varga T."/>
            <person name="Krizsan K."/>
            <person name="Foldi C."/>
            <person name="Dima B."/>
            <person name="Sanchez-Garcia M."/>
            <person name="Sanchez-Ramirez S."/>
            <person name="Szollosi G.J."/>
            <person name="Szarkandi J.G."/>
            <person name="Papp V."/>
            <person name="Albert L."/>
            <person name="Andreopoulos W."/>
            <person name="Angelini C."/>
            <person name="Antonin V."/>
            <person name="Barry K.W."/>
            <person name="Bougher N.L."/>
            <person name="Buchanan P."/>
            <person name="Buyck B."/>
            <person name="Bense V."/>
            <person name="Catcheside P."/>
            <person name="Chovatia M."/>
            <person name="Cooper J."/>
            <person name="Damon W."/>
            <person name="Desjardin D."/>
            <person name="Finy P."/>
            <person name="Geml J."/>
            <person name="Haridas S."/>
            <person name="Hughes K."/>
            <person name="Justo A."/>
            <person name="Karasinski D."/>
            <person name="Kautmanova I."/>
            <person name="Kiss B."/>
            <person name="Kocsube S."/>
            <person name="Kotiranta H."/>
            <person name="LaButti K.M."/>
            <person name="Lechner B.E."/>
            <person name="Liimatainen K."/>
            <person name="Lipzen A."/>
            <person name="Lukacs Z."/>
            <person name="Mihaltcheva S."/>
            <person name="Morgado L.N."/>
            <person name="Niskanen T."/>
            <person name="Noordeloos M.E."/>
            <person name="Ohm R.A."/>
            <person name="Ortiz-Santana B."/>
            <person name="Ovrebo C."/>
            <person name="Racz N."/>
            <person name="Riley R."/>
            <person name="Savchenko A."/>
            <person name="Shiryaev A."/>
            <person name="Soop K."/>
            <person name="Spirin V."/>
            <person name="Szebenyi C."/>
            <person name="Tomsovsky M."/>
            <person name="Tulloss R.E."/>
            <person name="Uehling J."/>
            <person name="Grigoriev I.V."/>
            <person name="Vagvolgyi C."/>
            <person name="Papp T."/>
            <person name="Martin F.M."/>
            <person name="Miettinen O."/>
            <person name="Hibbett D.S."/>
            <person name="Nagy L.G."/>
        </authorList>
    </citation>
    <scope>NUCLEOTIDE SEQUENCE [LARGE SCALE GENOMIC DNA]</scope>
    <source>
        <strain evidence="1 2">FP101781</strain>
    </source>
</reference>
<organism evidence="1 2">
    <name type="scientific">Coprinellus micaceus</name>
    <name type="common">Glistening ink-cap mushroom</name>
    <name type="synonym">Coprinus micaceus</name>
    <dbReference type="NCBI Taxonomy" id="71717"/>
    <lineage>
        <taxon>Eukaryota</taxon>
        <taxon>Fungi</taxon>
        <taxon>Dikarya</taxon>
        <taxon>Basidiomycota</taxon>
        <taxon>Agaricomycotina</taxon>
        <taxon>Agaricomycetes</taxon>
        <taxon>Agaricomycetidae</taxon>
        <taxon>Agaricales</taxon>
        <taxon>Agaricineae</taxon>
        <taxon>Psathyrellaceae</taxon>
        <taxon>Coprinellus</taxon>
    </lineage>
</organism>
<dbReference type="AlphaFoldDB" id="A0A4Y7SSB2"/>
<accession>A0A4Y7SSB2</accession>